<evidence type="ECO:0000256" key="9">
    <source>
        <dbReference type="ARBA" id="ARBA00044478"/>
    </source>
</evidence>
<comment type="cofactor">
    <cofactor evidence="13">
        <name>Mg(2+)</name>
        <dbReference type="ChEBI" id="CHEBI:18420"/>
    </cofactor>
</comment>
<accession>A0A8J8T0D3</accession>
<dbReference type="OrthoDB" id="411145at2759"/>
<dbReference type="PROSITE" id="PS00629">
    <property type="entry name" value="IMP_1"/>
    <property type="match status" value="1"/>
</dbReference>
<feature type="binding site" evidence="13">
    <location>
        <position position="149"/>
    </location>
    <ligand>
        <name>Mg(2+)</name>
        <dbReference type="ChEBI" id="CHEBI:18420"/>
        <label>1</label>
        <note>catalytic</note>
    </ligand>
</feature>
<keyword evidence="5 13" id="KW-0460">Magnesium</keyword>
<evidence type="ECO:0000256" key="7">
    <source>
        <dbReference type="ARBA" id="ARBA00041815"/>
    </source>
</evidence>
<evidence type="ECO:0000256" key="6">
    <source>
        <dbReference type="ARBA" id="ARBA00040342"/>
    </source>
</evidence>
<dbReference type="EMBL" id="RRYP01011792">
    <property type="protein sequence ID" value="TNV77509.1"/>
    <property type="molecule type" value="Genomic_DNA"/>
</dbReference>
<feature type="binding site" evidence="13">
    <location>
        <position position="147"/>
    </location>
    <ligand>
        <name>Mg(2+)</name>
        <dbReference type="ChEBI" id="CHEBI:18420"/>
        <label>1</label>
        <note>catalytic</note>
    </ligand>
</feature>
<dbReference type="GO" id="GO:0046872">
    <property type="term" value="F:metal ion binding"/>
    <property type="evidence" value="ECO:0007669"/>
    <property type="project" value="UniProtKB-KW"/>
</dbReference>
<feature type="binding site" evidence="13">
    <location>
        <position position="78"/>
    </location>
    <ligand>
        <name>Mg(2+)</name>
        <dbReference type="ChEBI" id="CHEBI:18420"/>
        <label>1</label>
        <note>catalytic</note>
    </ligand>
</feature>
<feature type="binding site" evidence="13">
    <location>
        <position position="298"/>
    </location>
    <ligand>
        <name>Mg(2+)</name>
        <dbReference type="ChEBI" id="CHEBI:18420"/>
        <label>1</label>
        <note>catalytic</note>
    </ligand>
</feature>
<dbReference type="AlphaFoldDB" id="A0A8J8T0D3"/>
<gene>
    <name evidence="14" type="ORF">FGO68_gene8934</name>
</gene>
<dbReference type="Gene3D" id="3.30.540.10">
    <property type="entry name" value="Fructose-1,6-Bisphosphatase, subunit A, domain 1"/>
    <property type="match status" value="1"/>
</dbReference>
<evidence type="ECO:0000256" key="4">
    <source>
        <dbReference type="ARBA" id="ARBA00022723"/>
    </source>
</evidence>
<keyword evidence="3" id="KW-0452">Lithium</keyword>
<evidence type="ECO:0000313" key="14">
    <source>
        <dbReference type="EMBL" id="TNV77509.1"/>
    </source>
</evidence>
<dbReference type="InterPro" id="IPR000760">
    <property type="entry name" value="Inositol_monophosphatase-like"/>
</dbReference>
<evidence type="ECO:0000256" key="2">
    <source>
        <dbReference type="ARBA" id="ARBA00012633"/>
    </source>
</evidence>
<evidence type="ECO:0000313" key="15">
    <source>
        <dbReference type="Proteomes" id="UP000785679"/>
    </source>
</evidence>
<comment type="catalytic activity">
    <reaction evidence="8">
        <text>1D-myo-inositol 1,3,4-trisphosphate + H2O = 1D-myo-inositol 3,4-bisphosphate + phosphate</text>
        <dbReference type="Rhea" id="RHEA:70319"/>
        <dbReference type="ChEBI" id="CHEBI:15377"/>
        <dbReference type="ChEBI" id="CHEBI:43474"/>
        <dbReference type="ChEBI" id="CHEBI:58414"/>
        <dbReference type="ChEBI" id="CHEBI:83241"/>
    </reaction>
    <physiologicalReaction direction="left-to-right" evidence="8">
        <dbReference type="Rhea" id="RHEA:70320"/>
    </physiologicalReaction>
</comment>
<dbReference type="Pfam" id="PF00459">
    <property type="entry name" value="Inositol_P"/>
    <property type="match status" value="1"/>
</dbReference>
<evidence type="ECO:0000256" key="5">
    <source>
        <dbReference type="ARBA" id="ARBA00022842"/>
    </source>
</evidence>
<proteinExistence type="inferred from homology"/>
<protein>
    <recommendedName>
        <fullName evidence="6">3'(2'),5'-bisphosphate nucleotidase 1</fullName>
        <ecNumber evidence="10">3.1.3.57</ecNumber>
        <ecNumber evidence="2">3.1.3.7</ecNumber>
    </recommendedName>
    <alternativeName>
        <fullName evidence="11">3'-phosphoadenosine 5'-phosphate phosphatase</fullName>
    </alternativeName>
    <alternativeName>
        <fullName evidence="7">Bisphosphate 3'-nucleotidase 1</fullName>
    </alternativeName>
    <alternativeName>
        <fullName evidence="12">Inositol-polyphosphate 1-phosphatase</fullName>
    </alternativeName>
</protein>
<dbReference type="Gene3D" id="3.40.190.80">
    <property type="match status" value="1"/>
</dbReference>
<dbReference type="PROSITE" id="PS00630">
    <property type="entry name" value="IMP_2"/>
    <property type="match status" value="1"/>
</dbReference>
<comment type="catalytic activity">
    <reaction evidence="9">
        <text>1D-myo-inositol 1,4-bisphosphate + H2O = 1D-myo-inositol 4-phosphate + phosphate</text>
        <dbReference type="Rhea" id="RHEA:15553"/>
        <dbReference type="ChEBI" id="CHEBI:15377"/>
        <dbReference type="ChEBI" id="CHEBI:43474"/>
        <dbReference type="ChEBI" id="CHEBI:58282"/>
        <dbReference type="ChEBI" id="CHEBI:58469"/>
        <dbReference type="EC" id="3.1.3.57"/>
    </reaction>
    <physiologicalReaction direction="left-to-right" evidence="9">
        <dbReference type="Rhea" id="RHEA:15554"/>
    </physiologicalReaction>
</comment>
<evidence type="ECO:0000256" key="1">
    <source>
        <dbReference type="ARBA" id="ARBA00009759"/>
    </source>
</evidence>
<comment type="caution">
    <text evidence="14">The sequence shown here is derived from an EMBL/GenBank/DDBJ whole genome shotgun (WGS) entry which is preliminary data.</text>
</comment>
<organism evidence="14 15">
    <name type="scientific">Halteria grandinella</name>
    <dbReference type="NCBI Taxonomy" id="5974"/>
    <lineage>
        <taxon>Eukaryota</taxon>
        <taxon>Sar</taxon>
        <taxon>Alveolata</taxon>
        <taxon>Ciliophora</taxon>
        <taxon>Intramacronucleata</taxon>
        <taxon>Spirotrichea</taxon>
        <taxon>Stichotrichia</taxon>
        <taxon>Sporadotrichida</taxon>
        <taxon>Halteriidae</taxon>
        <taxon>Halteria</taxon>
    </lineage>
</organism>
<sequence>MVENSNSEQISVAEFISVIVYLAEKSGNIIREVYRSKDIGQEEKDFGQGPVTIADLRVQRNIEYNLKQLYPTLNVQGEEDPATYAHFPPTIAPADITKTLISQDFLNSFHAKRAPYLDQLRKVYSESSPDATVFDKFDVKDAVVWIDPLDGTSDFVKGNLPAVTVLIGLSIKGHSRIGVVHNPFGDEDQSKGRTLFGTIEHGLFRIEYDEEVKDREAYLSREIKYIEPFNFTDSPPEDHSFTVAASLSHFSAQMKSIIESIHPVSIKRIGGAGNKCANVALGVVDTYMHPTAGLKYWDLCASEILIKAMGGYTTNVFEERLTYPADGDRQLQGLIIARNPQYHGMIVRRLAPLMQGIRAFFR</sequence>
<dbReference type="Proteomes" id="UP000785679">
    <property type="component" value="Unassembled WGS sequence"/>
</dbReference>
<evidence type="ECO:0000256" key="11">
    <source>
        <dbReference type="ARBA" id="ARBA00044544"/>
    </source>
</evidence>
<dbReference type="GO" id="GO:0046854">
    <property type="term" value="P:phosphatidylinositol phosphate biosynthetic process"/>
    <property type="evidence" value="ECO:0007669"/>
    <property type="project" value="InterPro"/>
</dbReference>
<dbReference type="EC" id="3.1.3.7" evidence="2"/>
<name>A0A8J8T0D3_HALGN</name>
<keyword evidence="15" id="KW-1185">Reference proteome</keyword>
<evidence type="ECO:0000256" key="10">
    <source>
        <dbReference type="ARBA" id="ARBA00044519"/>
    </source>
</evidence>
<dbReference type="EC" id="3.1.3.57" evidence="10"/>
<reference evidence="14" key="1">
    <citation type="submission" date="2019-06" db="EMBL/GenBank/DDBJ databases">
        <authorList>
            <person name="Zheng W."/>
        </authorList>
    </citation>
    <scope>NUCLEOTIDE SEQUENCE</scope>
    <source>
        <strain evidence="14">QDHG01</strain>
    </source>
</reference>
<evidence type="ECO:0000256" key="8">
    <source>
        <dbReference type="ARBA" id="ARBA00044465"/>
    </source>
</evidence>
<dbReference type="SUPFAM" id="SSF56655">
    <property type="entry name" value="Carbohydrate phosphatase"/>
    <property type="match status" value="1"/>
</dbReference>
<evidence type="ECO:0000256" key="12">
    <source>
        <dbReference type="ARBA" id="ARBA00044554"/>
    </source>
</evidence>
<dbReference type="PANTHER" id="PTHR43028:SF5">
    <property type="entry name" value="3'(2'),5'-BISPHOSPHATE NUCLEOTIDASE 1"/>
    <property type="match status" value="1"/>
</dbReference>
<evidence type="ECO:0000256" key="3">
    <source>
        <dbReference type="ARBA" id="ARBA00022671"/>
    </source>
</evidence>
<dbReference type="PANTHER" id="PTHR43028">
    <property type="entry name" value="3'(2'),5'-BISPHOSPHATE NUCLEOTIDASE 1"/>
    <property type="match status" value="1"/>
</dbReference>
<dbReference type="InterPro" id="IPR050725">
    <property type="entry name" value="CysQ/Inositol_MonoPase"/>
</dbReference>
<dbReference type="GO" id="GO:0008441">
    <property type="term" value="F:3'(2'),5'-bisphosphate nucleotidase activity"/>
    <property type="evidence" value="ECO:0007669"/>
    <property type="project" value="UniProtKB-EC"/>
</dbReference>
<dbReference type="InterPro" id="IPR020583">
    <property type="entry name" value="Inositol_monoP_metal-BS"/>
</dbReference>
<dbReference type="GO" id="GO:0004441">
    <property type="term" value="F:inositol-1,4-bisphosphate 1-phosphatase activity"/>
    <property type="evidence" value="ECO:0007669"/>
    <property type="project" value="UniProtKB-EC"/>
</dbReference>
<evidence type="ECO:0000256" key="13">
    <source>
        <dbReference type="PIRSR" id="PIRSR600760-2"/>
    </source>
</evidence>
<feature type="binding site" evidence="13">
    <location>
        <position position="150"/>
    </location>
    <ligand>
        <name>Mg(2+)</name>
        <dbReference type="ChEBI" id="CHEBI:18420"/>
        <label>1</label>
        <note>catalytic</note>
    </ligand>
</feature>
<dbReference type="InterPro" id="IPR020550">
    <property type="entry name" value="Inositol_monophosphatase_CS"/>
</dbReference>
<dbReference type="PRINTS" id="PR00377">
    <property type="entry name" value="IMPHPHTASES"/>
</dbReference>
<keyword evidence="4 13" id="KW-0479">Metal-binding</keyword>
<comment type="similarity">
    <text evidence="1">Belongs to the inositol monophosphatase superfamily.</text>
</comment>